<dbReference type="OrthoDB" id="201321at2759"/>
<feature type="compositionally biased region" description="Low complexity" evidence="1">
    <location>
        <begin position="116"/>
        <end position="125"/>
    </location>
</feature>
<dbReference type="KEGG" id="bpg:Bathy07g00930"/>
<feature type="region of interest" description="Disordered" evidence="1">
    <location>
        <begin position="106"/>
        <end position="125"/>
    </location>
</feature>
<reference evidence="2 3" key="1">
    <citation type="submission" date="2011-10" db="EMBL/GenBank/DDBJ databases">
        <authorList>
            <person name="Genoscope - CEA"/>
        </authorList>
    </citation>
    <scope>NUCLEOTIDE SEQUENCE [LARGE SCALE GENOMIC DNA]</scope>
    <source>
        <strain evidence="2 3">RCC 1105</strain>
    </source>
</reference>
<dbReference type="Proteomes" id="UP000198341">
    <property type="component" value="Chromosome 7"/>
</dbReference>
<feature type="region of interest" description="Disordered" evidence="1">
    <location>
        <begin position="1"/>
        <end position="21"/>
    </location>
</feature>
<dbReference type="GeneID" id="19014583"/>
<protein>
    <recommendedName>
        <fullName evidence="4">Plastid lipid-associated protein/fibrillin conserved domain-containing protein</fullName>
    </recommendedName>
</protein>
<keyword evidence="3" id="KW-1185">Reference proteome</keyword>
<dbReference type="InterPro" id="IPR039633">
    <property type="entry name" value="PAP"/>
</dbReference>
<evidence type="ECO:0000313" key="3">
    <source>
        <dbReference type="Proteomes" id="UP000198341"/>
    </source>
</evidence>
<name>K8FI21_9CHLO</name>
<evidence type="ECO:0000256" key="1">
    <source>
        <dbReference type="SAM" id="MobiDB-lite"/>
    </source>
</evidence>
<dbReference type="RefSeq" id="XP_007512286.1">
    <property type="nucleotide sequence ID" value="XM_007512224.1"/>
</dbReference>
<dbReference type="PANTHER" id="PTHR31906">
    <property type="entry name" value="PLASTID-LIPID-ASSOCIATED PROTEIN 4, CHLOROPLASTIC-RELATED"/>
    <property type="match status" value="1"/>
</dbReference>
<dbReference type="AlphaFoldDB" id="K8FI21"/>
<accession>K8FI21</accession>
<gene>
    <name evidence="2" type="ORF">Bathy07g00930</name>
</gene>
<organism evidence="2 3">
    <name type="scientific">Bathycoccus prasinos</name>
    <dbReference type="NCBI Taxonomy" id="41875"/>
    <lineage>
        <taxon>Eukaryota</taxon>
        <taxon>Viridiplantae</taxon>
        <taxon>Chlorophyta</taxon>
        <taxon>Mamiellophyceae</taxon>
        <taxon>Mamiellales</taxon>
        <taxon>Bathycoccaceae</taxon>
        <taxon>Bathycoccus</taxon>
    </lineage>
</organism>
<evidence type="ECO:0000313" key="2">
    <source>
        <dbReference type="EMBL" id="CCO66374.1"/>
    </source>
</evidence>
<evidence type="ECO:0008006" key="4">
    <source>
        <dbReference type="Google" id="ProtNLM"/>
    </source>
</evidence>
<dbReference type="EMBL" id="FO082272">
    <property type="protein sequence ID" value="CCO66374.1"/>
    <property type="molecule type" value="Genomic_DNA"/>
</dbReference>
<sequence length="254" mass="27955">MEKVDNADNDDVNNNNNVSSIQLIRTINNASKQNSDDESSEQLEDKIFALMDALEREQEYVEKDLGLVGGTFSLLFTGGATDASEKERKQKEGKIGSFVTKVTGSSSSARKKKTKSSSSSSSNSKNFQIIDLENERVENRADLLVFNRVPISVRIFGSCVRTTGDDGSNNSASSSAAASLAPSATRPRFSVCFTHAKIEVFGKERVRVPLERFNARGWIDVTYVDDLIRLGVGDKGSRFVTARLKKSEQRNNPE</sequence>
<proteinExistence type="predicted"/>